<feature type="compositionally biased region" description="Basic and acidic residues" evidence="1">
    <location>
        <begin position="274"/>
        <end position="287"/>
    </location>
</feature>
<feature type="region of interest" description="Disordered" evidence="1">
    <location>
        <begin position="165"/>
        <end position="195"/>
    </location>
</feature>
<sequence>MEASMQDQRPQRGQGARQGAGVSGRASFSSDEGCYGYSDEEDDDDLDMETDADAEQDDEQGAEHARPQRRGLGAKRKQTHQQQMYGRKSTGKRLHYSCNTSRGAWSPPDIPASQFSDNNSAATEDKDWALGQQRRQAPPPGPVRHSLRLRDAACREGHERICSSSVSNSLTSFGPRKATLRQPSPPHPYKDDIFTPQKCTSQKRALTNLATAKAREVAQAGAVNSDGGGCDCENEAGPSMSRRGASNSGRTTKPRAATVKKPIPKPSLPLESSSDEHGANGDDDRPPRSLFDLVAKQRQNSKFTHRKMGRNTWANKLASANAVCIKRRGWSALQIFSLVHLLHFTLVHHPYVSGSDRSTMKSLASKLPSSMLLVPPTKPRRRRDTLSWSCPLAALVLNRPPCPSTPSTILPHCKAPDRR</sequence>
<keyword evidence="3" id="KW-1185">Reference proteome</keyword>
<evidence type="ECO:0000256" key="1">
    <source>
        <dbReference type="SAM" id="MobiDB-lite"/>
    </source>
</evidence>
<feature type="compositionally biased region" description="Acidic residues" evidence="1">
    <location>
        <begin position="38"/>
        <end position="60"/>
    </location>
</feature>
<proteinExistence type="predicted"/>
<dbReference type="Proteomes" id="UP000245884">
    <property type="component" value="Unassembled WGS sequence"/>
</dbReference>
<dbReference type="RefSeq" id="XP_025360879.1">
    <property type="nucleotide sequence ID" value="XM_025506618.1"/>
</dbReference>
<feature type="compositionally biased region" description="Polar residues" evidence="1">
    <location>
        <begin position="113"/>
        <end position="122"/>
    </location>
</feature>
<accession>A0A316ULX9</accession>
<evidence type="ECO:0000313" key="2">
    <source>
        <dbReference type="EMBL" id="PWN26267.1"/>
    </source>
</evidence>
<feature type="compositionally biased region" description="Low complexity" evidence="1">
    <location>
        <begin position="1"/>
        <end position="15"/>
    </location>
</feature>
<dbReference type="AlphaFoldDB" id="A0A316ULX9"/>
<evidence type="ECO:0000313" key="3">
    <source>
        <dbReference type="Proteomes" id="UP000245884"/>
    </source>
</evidence>
<name>A0A316ULX9_9BASI</name>
<feature type="region of interest" description="Disordered" evidence="1">
    <location>
        <begin position="1"/>
        <end position="146"/>
    </location>
</feature>
<reference evidence="2 3" key="1">
    <citation type="journal article" date="2018" name="Mol. Biol. Evol.">
        <title>Broad Genomic Sampling Reveals a Smut Pathogenic Ancestry of the Fungal Clade Ustilaginomycotina.</title>
        <authorList>
            <person name="Kijpornyongpan T."/>
            <person name="Mondo S.J."/>
            <person name="Barry K."/>
            <person name="Sandor L."/>
            <person name="Lee J."/>
            <person name="Lipzen A."/>
            <person name="Pangilinan J."/>
            <person name="LaButti K."/>
            <person name="Hainaut M."/>
            <person name="Henrissat B."/>
            <person name="Grigoriev I.V."/>
            <person name="Spatafora J.W."/>
            <person name="Aime M.C."/>
        </authorList>
    </citation>
    <scope>NUCLEOTIDE SEQUENCE [LARGE SCALE GENOMIC DNA]</scope>
    <source>
        <strain evidence="2 3">MCA 5214</strain>
    </source>
</reference>
<dbReference type="GeneID" id="37028441"/>
<gene>
    <name evidence="2" type="ORF">BDZ90DRAFT_233401</name>
</gene>
<organism evidence="2 3">
    <name type="scientific">Jaminaea rosea</name>
    <dbReference type="NCBI Taxonomy" id="1569628"/>
    <lineage>
        <taxon>Eukaryota</taxon>
        <taxon>Fungi</taxon>
        <taxon>Dikarya</taxon>
        <taxon>Basidiomycota</taxon>
        <taxon>Ustilaginomycotina</taxon>
        <taxon>Exobasidiomycetes</taxon>
        <taxon>Microstromatales</taxon>
        <taxon>Microstromatales incertae sedis</taxon>
        <taxon>Jaminaea</taxon>
    </lineage>
</organism>
<feature type="region of interest" description="Disordered" evidence="1">
    <location>
        <begin position="220"/>
        <end position="289"/>
    </location>
</feature>
<dbReference type="EMBL" id="KZ819672">
    <property type="protein sequence ID" value="PWN26267.1"/>
    <property type="molecule type" value="Genomic_DNA"/>
</dbReference>
<protein>
    <submittedName>
        <fullName evidence="2">Uncharacterized protein</fullName>
    </submittedName>
</protein>
<feature type="compositionally biased region" description="Basic residues" evidence="1">
    <location>
        <begin position="67"/>
        <end position="79"/>
    </location>
</feature>